<dbReference type="RefSeq" id="XP_008482217.1">
    <property type="nucleotide sequence ID" value="XM_008483995.3"/>
</dbReference>
<dbReference type="GeneID" id="103518914"/>
<sequence length="83" mass="8629">MNEHKGKLGATAKVPVTPSTVYAVANVGLVPSNDGVLRFAGTSVSSSCLVLVTIDSAELTVNCEKMVLGSMLLNELVKHLNST</sequence>
<organism evidence="2 3">
    <name type="scientific">Diaphorina citri</name>
    <name type="common">Asian citrus psyllid</name>
    <dbReference type="NCBI Taxonomy" id="121845"/>
    <lineage>
        <taxon>Eukaryota</taxon>
        <taxon>Metazoa</taxon>
        <taxon>Ecdysozoa</taxon>
        <taxon>Arthropoda</taxon>
        <taxon>Hexapoda</taxon>
        <taxon>Insecta</taxon>
        <taxon>Pterygota</taxon>
        <taxon>Neoptera</taxon>
        <taxon>Paraneoptera</taxon>
        <taxon>Hemiptera</taxon>
        <taxon>Sternorrhyncha</taxon>
        <taxon>Psylloidea</taxon>
        <taxon>Psyllidae</taxon>
        <taxon>Diaphorininae</taxon>
        <taxon>Diaphorina</taxon>
    </lineage>
</organism>
<gene>
    <name evidence="3" type="primary">LOC103518914</name>
</gene>
<proteinExistence type="predicted"/>
<dbReference type="Proteomes" id="UP000079169">
    <property type="component" value="Unplaced"/>
</dbReference>
<accession>A0A1S3DHR6</accession>
<dbReference type="KEGG" id="dci:103518914"/>
<dbReference type="PaxDb" id="121845-A0A1S3DHR6"/>
<evidence type="ECO:0000259" key="1">
    <source>
        <dbReference type="Pfam" id="PF24080"/>
    </source>
</evidence>
<dbReference type="AlphaFoldDB" id="A0A1S3DHR6"/>
<dbReference type="Pfam" id="PF24080">
    <property type="entry name" value="AP3B1_C_2"/>
    <property type="match status" value="1"/>
</dbReference>
<name>A0A1S3DHR6_DIACI</name>
<dbReference type="InterPro" id="IPR056314">
    <property type="entry name" value="AP3B1/2_C"/>
</dbReference>
<dbReference type="STRING" id="121845.A0A1S3DHR6"/>
<evidence type="ECO:0000313" key="2">
    <source>
        <dbReference type="Proteomes" id="UP000079169"/>
    </source>
</evidence>
<protein>
    <submittedName>
        <fullName evidence="3">AP-3 complex subunit beta-2-like isoform X1</fullName>
    </submittedName>
</protein>
<keyword evidence="2" id="KW-1185">Reference proteome</keyword>
<reference evidence="3" key="1">
    <citation type="submission" date="2025-08" db="UniProtKB">
        <authorList>
            <consortium name="RefSeq"/>
        </authorList>
    </citation>
    <scope>IDENTIFICATION</scope>
</reference>
<evidence type="ECO:0000313" key="3">
    <source>
        <dbReference type="RefSeq" id="XP_008482217.1"/>
    </source>
</evidence>
<feature type="domain" description="AP-3 complex subunit beta-1/2 C-terminal" evidence="1">
    <location>
        <begin position="1"/>
        <end position="80"/>
    </location>
</feature>